<protein>
    <submittedName>
        <fullName evidence="2">FAD-binding monooxygenase</fullName>
    </submittedName>
</protein>
<evidence type="ECO:0000313" key="2">
    <source>
        <dbReference type="EMBL" id="AWK08754.1"/>
    </source>
</evidence>
<dbReference type="SUPFAM" id="SSF51905">
    <property type="entry name" value="FAD/NAD(P)-binding domain"/>
    <property type="match status" value="1"/>
</dbReference>
<dbReference type="InterPro" id="IPR036188">
    <property type="entry name" value="FAD/NAD-bd_sf"/>
</dbReference>
<sequence>MRGGPVFDAIVVGARCAGSPTAMLLARGGHRVLLLERAQLPSDVLSTHFLWPHGLSYLNRWGLLESVLRTTPSHTAVHLVNEGIQLTGEVPEKLLRTHFEELHGDGDGVVTAHASVRRRVLDEILMDAAASAGADVRQGCTVDELIVEEGRVVGVRGRTRAGTRFEERARIVVGADGRNSFVARALGLAKYDERPRCTFAYWTYYSGFAPGGLQLHRRGRLAAAVVPTNFDQNMTLVWGPSEWASAFRSDVEGHFLQALSFVSPDLAEQVRSEGQQEERFYGTLDQAAYLRPLHGPGWVLVGDAESFKDQCTATGMTHAFRDAELAATAIGSWLGGHEPLDSALRSYEERRRSQNAAAYYDYACTLAEMRPLRHDELQLLAALRGNQEETDRYIATHADIAPVSEFFQASNLFLINDAARETSDRHAIFDGFAEKSRSYLRNPFS</sequence>
<keyword evidence="3" id="KW-1185">Reference proteome</keyword>
<dbReference type="PANTHER" id="PTHR42685">
    <property type="entry name" value="GERANYLGERANYL DIPHOSPHATE REDUCTASE"/>
    <property type="match status" value="1"/>
</dbReference>
<keyword evidence="2" id="KW-0560">Oxidoreductase</keyword>
<feature type="domain" description="FAD-binding" evidence="1">
    <location>
        <begin position="8"/>
        <end position="355"/>
    </location>
</feature>
<dbReference type="EMBL" id="CP029254">
    <property type="protein sequence ID" value="AWK08754.1"/>
    <property type="molecule type" value="Genomic_DNA"/>
</dbReference>
<evidence type="ECO:0000259" key="1">
    <source>
        <dbReference type="Pfam" id="PF01494"/>
    </source>
</evidence>
<dbReference type="Gene3D" id="3.50.50.60">
    <property type="entry name" value="FAD/NAD(P)-binding domain"/>
    <property type="match status" value="1"/>
</dbReference>
<name>A0ABN5KK66_9ACTN</name>
<organism evidence="2 3">
    <name type="scientific">Streptomyces spongiicola</name>
    <dbReference type="NCBI Taxonomy" id="1690221"/>
    <lineage>
        <taxon>Bacteria</taxon>
        <taxon>Bacillati</taxon>
        <taxon>Actinomycetota</taxon>
        <taxon>Actinomycetes</taxon>
        <taxon>Kitasatosporales</taxon>
        <taxon>Streptomycetaceae</taxon>
        <taxon>Streptomyces</taxon>
    </lineage>
</organism>
<keyword evidence="2" id="KW-0503">Monooxygenase</keyword>
<dbReference type="Pfam" id="PF01494">
    <property type="entry name" value="FAD_binding_3"/>
    <property type="match status" value="1"/>
</dbReference>
<evidence type="ECO:0000313" key="3">
    <source>
        <dbReference type="Proteomes" id="UP000245051"/>
    </source>
</evidence>
<dbReference type="PANTHER" id="PTHR42685:SF22">
    <property type="entry name" value="CONDITIONED MEDIUM FACTOR RECEPTOR 1"/>
    <property type="match status" value="1"/>
</dbReference>
<proteinExistence type="predicted"/>
<dbReference type="InterPro" id="IPR002938">
    <property type="entry name" value="FAD-bd"/>
</dbReference>
<dbReference type="PRINTS" id="PR00420">
    <property type="entry name" value="RNGMNOXGNASE"/>
</dbReference>
<dbReference type="InterPro" id="IPR050407">
    <property type="entry name" value="Geranylgeranyl_reductase"/>
</dbReference>
<reference evidence="2 3" key="1">
    <citation type="submission" date="2018-05" db="EMBL/GenBank/DDBJ databases">
        <title>Complete genome sequence of the Type Strain of Streptomyces spongiicola HNM0071, the producer of staurosporine.</title>
        <authorList>
            <person name="Zhou S."/>
            <person name="Huang X."/>
        </authorList>
    </citation>
    <scope>NUCLEOTIDE SEQUENCE [LARGE SCALE GENOMIC DNA]</scope>
    <source>
        <strain evidence="2 3">HNM0071</strain>
    </source>
</reference>
<dbReference type="Proteomes" id="UP000245051">
    <property type="component" value="Chromosome"/>
</dbReference>
<dbReference type="GO" id="GO:0004497">
    <property type="term" value="F:monooxygenase activity"/>
    <property type="evidence" value="ECO:0007669"/>
    <property type="project" value="UniProtKB-KW"/>
</dbReference>
<accession>A0ABN5KK66</accession>
<gene>
    <name evidence="2" type="ORF">DDQ41_07270</name>
</gene>